<evidence type="ECO:0000256" key="10">
    <source>
        <dbReference type="SAM" id="SignalP"/>
    </source>
</evidence>
<dbReference type="EC" id="3.4.24.70" evidence="8"/>
<dbReference type="Gene3D" id="1.10.1370.40">
    <property type="match status" value="1"/>
</dbReference>
<dbReference type="FunFam" id="3.40.390.10:FF:000009">
    <property type="entry name" value="Oligopeptidase A"/>
    <property type="match status" value="1"/>
</dbReference>
<accession>A0AAV7M8G9</accession>
<dbReference type="InterPro" id="IPR024077">
    <property type="entry name" value="Neurolysin/TOP_dom2"/>
</dbReference>
<dbReference type="GO" id="GO:0006518">
    <property type="term" value="P:peptide metabolic process"/>
    <property type="evidence" value="ECO:0007669"/>
    <property type="project" value="TreeGrafter"/>
</dbReference>
<comment type="similarity">
    <text evidence="1 9">Belongs to the peptidase M3 family.</text>
</comment>
<evidence type="ECO:0000313" key="14">
    <source>
        <dbReference type="Proteomes" id="UP001066276"/>
    </source>
</evidence>
<evidence type="ECO:0000259" key="11">
    <source>
        <dbReference type="Pfam" id="PF01432"/>
    </source>
</evidence>
<feature type="signal peptide" evidence="10">
    <location>
        <begin position="1"/>
        <end position="22"/>
    </location>
</feature>
<evidence type="ECO:0000256" key="2">
    <source>
        <dbReference type="ARBA" id="ARBA00022670"/>
    </source>
</evidence>
<feature type="domain" description="Peptidase M3A/M3B catalytic" evidence="11">
    <location>
        <begin position="269"/>
        <end position="718"/>
    </location>
</feature>
<dbReference type="Proteomes" id="UP001066276">
    <property type="component" value="Chromosome 10"/>
</dbReference>
<dbReference type="GO" id="GO:0006508">
    <property type="term" value="P:proteolysis"/>
    <property type="evidence" value="ECO:0007669"/>
    <property type="project" value="UniProtKB-KW"/>
</dbReference>
<keyword evidence="3 9" id="KW-0479">Metal-binding</keyword>
<reference evidence="13" key="1">
    <citation type="journal article" date="2022" name="bioRxiv">
        <title>Sequencing and chromosome-scale assembly of the giantPleurodeles waltlgenome.</title>
        <authorList>
            <person name="Brown T."/>
            <person name="Elewa A."/>
            <person name="Iarovenko S."/>
            <person name="Subramanian E."/>
            <person name="Araus A.J."/>
            <person name="Petzold A."/>
            <person name="Susuki M."/>
            <person name="Suzuki K.-i.T."/>
            <person name="Hayashi T."/>
            <person name="Toyoda A."/>
            <person name="Oliveira C."/>
            <person name="Osipova E."/>
            <person name="Leigh N.D."/>
            <person name="Simon A."/>
            <person name="Yun M.H."/>
        </authorList>
    </citation>
    <scope>NUCLEOTIDE SEQUENCE</scope>
    <source>
        <strain evidence="13">20211129_DDA</strain>
        <tissue evidence="13">Liver</tissue>
    </source>
</reference>
<proteinExistence type="inferred from homology"/>
<evidence type="ECO:0000256" key="9">
    <source>
        <dbReference type="RuleBase" id="RU003435"/>
    </source>
</evidence>
<dbReference type="Pfam" id="PF01432">
    <property type="entry name" value="Peptidase_M3"/>
    <property type="match status" value="1"/>
</dbReference>
<dbReference type="GO" id="GO:0046872">
    <property type="term" value="F:metal ion binding"/>
    <property type="evidence" value="ECO:0007669"/>
    <property type="project" value="UniProtKB-UniRule"/>
</dbReference>
<evidence type="ECO:0000259" key="12">
    <source>
        <dbReference type="Pfam" id="PF19310"/>
    </source>
</evidence>
<feature type="domain" description="Oligopeptidase A N-terminal" evidence="12">
    <location>
        <begin position="73"/>
        <end position="188"/>
    </location>
</feature>
<evidence type="ECO:0000256" key="8">
    <source>
        <dbReference type="ARBA" id="ARBA00026100"/>
    </source>
</evidence>
<keyword evidence="2 9" id="KW-0645">Protease</keyword>
<gene>
    <name evidence="13" type="ORF">NDU88_001537</name>
</gene>
<comment type="cofactor">
    <cofactor evidence="9">
        <name>Zn(2+)</name>
        <dbReference type="ChEBI" id="CHEBI:29105"/>
    </cofactor>
    <text evidence="9">Binds 1 zinc ion.</text>
</comment>
<evidence type="ECO:0000256" key="1">
    <source>
        <dbReference type="ARBA" id="ARBA00006040"/>
    </source>
</evidence>
<keyword evidence="4 9" id="KW-0378">Hydrolase</keyword>
<dbReference type="InterPro" id="IPR045090">
    <property type="entry name" value="Pept_M3A_M3B"/>
</dbReference>
<dbReference type="CDD" id="cd06456">
    <property type="entry name" value="M3A_DCP"/>
    <property type="match status" value="1"/>
</dbReference>
<dbReference type="AlphaFoldDB" id="A0AAV7M8G9"/>
<dbReference type="Gene3D" id="1.10.1370.10">
    <property type="entry name" value="Neurolysin, domain 3"/>
    <property type="match status" value="1"/>
</dbReference>
<protein>
    <recommendedName>
        <fullName evidence="8">oligopeptidase A</fullName>
        <ecNumber evidence="8">3.4.24.70</ecNumber>
    </recommendedName>
</protein>
<dbReference type="InterPro" id="IPR001567">
    <property type="entry name" value="Pept_M3A_M3B_dom"/>
</dbReference>
<dbReference type="Pfam" id="PF19310">
    <property type="entry name" value="TOP_N"/>
    <property type="match status" value="1"/>
</dbReference>
<evidence type="ECO:0000313" key="13">
    <source>
        <dbReference type="EMBL" id="KAJ1096395.1"/>
    </source>
</evidence>
<evidence type="ECO:0000256" key="7">
    <source>
        <dbReference type="ARBA" id="ARBA00024603"/>
    </source>
</evidence>
<evidence type="ECO:0000256" key="5">
    <source>
        <dbReference type="ARBA" id="ARBA00022833"/>
    </source>
</evidence>
<dbReference type="PANTHER" id="PTHR11804">
    <property type="entry name" value="PROTEASE M3 THIMET OLIGOPEPTIDASE-RELATED"/>
    <property type="match status" value="1"/>
</dbReference>
<name>A0AAV7M8G9_PLEWA</name>
<keyword evidence="14" id="KW-1185">Reference proteome</keyword>
<dbReference type="SUPFAM" id="SSF55486">
    <property type="entry name" value="Metalloproteases ('zincins'), catalytic domain"/>
    <property type="match status" value="1"/>
</dbReference>
<evidence type="ECO:0000256" key="4">
    <source>
        <dbReference type="ARBA" id="ARBA00022801"/>
    </source>
</evidence>
<dbReference type="InterPro" id="IPR034005">
    <property type="entry name" value="M3A_DCP"/>
</dbReference>
<comment type="caution">
    <text evidence="13">The sequence shown here is derived from an EMBL/GenBank/DDBJ whole genome shotgun (WGS) entry which is preliminary data.</text>
</comment>
<dbReference type="InterPro" id="IPR045666">
    <property type="entry name" value="OpdA_N"/>
</dbReference>
<evidence type="ECO:0000256" key="3">
    <source>
        <dbReference type="ARBA" id="ARBA00022723"/>
    </source>
</evidence>
<dbReference type="GO" id="GO:0004222">
    <property type="term" value="F:metalloendopeptidase activity"/>
    <property type="evidence" value="ECO:0007669"/>
    <property type="project" value="UniProtKB-EC"/>
</dbReference>
<dbReference type="EMBL" id="JANPWB010000014">
    <property type="protein sequence ID" value="KAJ1096395.1"/>
    <property type="molecule type" value="Genomic_DNA"/>
</dbReference>
<feature type="chain" id="PRO_5043731379" description="oligopeptidase A" evidence="10">
    <location>
        <begin position="23"/>
        <end position="720"/>
    </location>
</feature>
<organism evidence="13 14">
    <name type="scientific">Pleurodeles waltl</name>
    <name type="common">Iberian ribbed newt</name>
    <dbReference type="NCBI Taxonomy" id="8319"/>
    <lineage>
        <taxon>Eukaryota</taxon>
        <taxon>Metazoa</taxon>
        <taxon>Chordata</taxon>
        <taxon>Craniata</taxon>
        <taxon>Vertebrata</taxon>
        <taxon>Euteleostomi</taxon>
        <taxon>Amphibia</taxon>
        <taxon>Batrachia</taxon>
        <taxon>Caudata</taxon>
        <taxon>Salamandroidea</taxon>
        <taxon>Salamandridae</taxon>
        <taxon>Pleurodelinae</taxon>
        <taxon>Pleurodeles</taxon>
    </lineage>
</organism>
<evidence type="ECO:0000256" key="6">
    <source>
        <dbReference type="ARBA" id="ARBA00023049"/>
    </source>
</evidence>
<keyword evidence="5 9" id="KW-0862">Zinc</keyword>
<keyword evidence="6 9" id="KW-0482">Metalloprotease</keyword>
<comment type="catalytic activity">
    <reaction evidence="7">
        <text>Hydrolysis of oligopeptides, with broad specificity. Gly or Ala commonly occur as P1 or P1' residues, but more distant residues are also important, as is shown by the fact that Z-Gly-Pro-Gly-|-Gly-Pro-Ala is cleaved, but not Z-(Gly)(5).</text>
        <dbReference type="EC" id="3.4.24.70"/>
    </reaction>
</comment>
<dbReference type="GO" id="GO:0005829">
    <property type="term" value="C:cytosol"/>
    <property type="evidence" value="ECO:0007669"/>
    <property type="project" value="UniProtKB-ARBA"/>
</dbReference>
<keyword evidence="10" id="KW-0732">Signal</keyword>
<sequence length="720" mass="82381">MSCHLWCFQTAILCVIVKWTFFSSERQLDPDAASVVDTLNPLLDVTLLPRFSTIKPSHVTPGIIQAAEEYQRKLKEYVRQLEGNQSVPRTWEFVEESLEVLQFPFFYSWQVVTHLLSVKSSPELREAHQKVQPIFVNLTAHVDQNLVIYNTFKELSQGNQSLDAPQRRILSCFLMSSRHGGAELNERDKTKLNLMSLTLIDSTTKFRDNVLDSTKAFSLLLTDKESVEGLPEPTRRLLASNAVEGTNKSVDPEAGPWKVTLDIPSYGPFMKHSRNRKLREDLYHAYITRTCAGKLNNSKLIEQIRQFRQETSAILGYKNYAYMSLSSKMVQQVEDVWAFLNSLHNKSYTAALAELQSLKDFARSHGHSGELEHWDLAFWSERQYEAVYGLTEEKVRPYFPLERVLQGMFKLCKELFGVTIRAADGAAEVWNPDVRFFTVYDEKDNHLASFYLDPYSRPEEKNSGAWMAEFLTRSRLLKQIPVAFIICNQIPPVGSTPSLMSFKEVSTLFHEFGHALQHMLTTVEYAGASGIHNIEWDAIEVASQFMENWLYDWDTISFISGHYLTGELLPKEMFQEFYKARQYLGGSSMLSQLYIAALDMELHTSSDSWMAVNKRISDKFAVPKPLPEDCTPCTISHIFGGDTYAAGYYSYKWSELLAQDAFEAFSEVGLQNRDKVIKVGRRFRDTFLSLGGGTPPLEVFRSFRGRDPSPYALLRKYGLL</sequence>
<dbReference type="Gene3D" id="3.40.390.10">
    <property type="entry name" value="Collagenase (Catalytic Domain)"/>
    <property type="match status" value="1"/>
</dbReference>
<dbReference type="InterPro" id="IPR024079">
    <property type="entry name" value="MetalloPept_cat_dom_sf"/>
</dbReference>
<dbReference type="PANTHER" id="PTHR11804:SF83">
    <property type="entry name" value="LD37516P"/>
    <property type="match status" value="1"/>
</dbReference>